<organism evidence="2 3">
    <name type="scientific">Somion occarium</name>
    <dbReference type="NCBI Taxonomy" id="3059160"/>
    <lineage>
        <taxon>Eukaryota</taxon>
        <taxon>Fungi</taxon>
        <taxon>Dikarya</taxon>
        <taxon>Basidiomycota</taxon>
        <taxon>Agaricomycotina</taxon>
        <taxon>Agaricomycetes</taxon>
        <taxon>Polyporales</taxon>
        <taxon>Cerrenaceae</taxon>
        <taxon>Somion</taxon>
    </lineage>
</organism>
<dbReference type="Proteomes" id="UP001497453">
    <property type="component" value="Chromosome 3"/>
</dbReference>
<feature type="region of interest" description="Disordered" evidence="1">
    <location>
        <begin position="141"/>
        <end position="179"/>
    </location>
</feature>
<feature type="compositionally biased region" description="Polar residues" evidence="1">
    <location>
        <begin position="153"/>
        <end position="162"/>
    </location>
</feature>
<protein>
    <recommendedName>
        <fullName evidence="4">C2H2-type domain-containing protein</fullName>
    </recommendedName>
</protein>
<reference evidence="3" key="1">
    <citation type="submission" date="2024-04" db="EMBL/GenBank/DDBJ databases">
        <authorList>
            <person name="Shaw F."/>
            <person name="Minotto A."/>
        </authorList>
    </citation>
    <scope>NUCLEOTIDE SEQUENCE [LARGE SCALE GENOMIC DNA]</scope>
</reference>
<evidence type="ECO:0000256" key="1">
    <source>
        <dbReference type="SAM" id="MobiDB-lite"/>
    </source>
</evidence>
<keyword evidence="3" id="KW-1185">Reference proteome</keyword>
<evidence type="ECO:0000313" key="3">
    <source>
        <dbReference type="Proteomes" id="UP001497453"/>
    </source>
</evidence>
<accession>A0ABP1D7F1</accession>
<feature type="compositionally biased region" description="Low complexity" evidence="1">
    <location>
        <begin position="169"/>
        <end position="178"/>
    </location>
</feature>
<evidence type="ECO:0000313" key="2">
    <source>
        <dbReference type="EMBL" id="CAL1703084.1"/>
    </source>
</evidence>
<evidence type="ECO:0008006" key="4">
    <source>
        <dbReference type="Google" id="ProtNLM"/>
    </source>
</evidence>
<sequence>MRRTQQKSFNEHFLDIAVVSFDADAEVFRCRWDGCNYIASKHYRFKLHTKVHFEAKDFPCEYGKAIDSGDPAHPQVIRCPYEASSPQAYRQHRHAYHWGQDPLFSAPTSPRDTLYYCDTPPQLHAAISRYLISSQRNAALPPASCDEGDNSTDVDSSFQSSLDAPPISPTRTSSTTSSDVLDMNFSSLSVPSDHPVLYPYDGSSSTHNPATRNSNDIYGNNMVHPPSPQFLISSTSLGPFRIHSSTHSSTSMQTLPSTWNQPTNDSVNFASGMTPSFASQGNYFPYVSTARSNSFPNVLPQFDYSG</sequence>
<proteinExistence type="predicted"/>
<feature type="region of interest" description="Disordered" evidence="1">
    <location>
        <begin position="200"/>
        <end position="219"/>
    </location>
</feature>
<feature type="compositionally biased region" description="Polar residues" evidence="1">
    <location>
        <begin position="202"/>
        <end position="218"/>
    </location>
</feature>
<name>A0ABP1D7F1_9APHY</name>
<dbReference type="EMBL" id="OZ037946">
    <property type="protein sequence ID" value="CAL1703084.1"/>
    <property type="molecule type" value="Genomic_DNA"/>
</dbReference>
<gene>
    <name evidence="2" type="ORF">GFSPODELE1_LOCUS4394</name>
</gene>